<dbReference type="InParanoid" id="A0A0C3I2T0"/>
<comment type="similarity">
    <text evidence="3">Belongs to the glycosyl hydrolase 51 family.</text>
</comment>
<dbReference type="GO" id="GO:0031222">
    <property type="term" value="P:arabinan catabolic process"/>
    <property type="evidence" value="ECO:0007669"/>
    <property type="project" value="UniProtKB-UniPathway"/>
</dbReference>
<evidence type="ECO:0000256" key="6">
    <source>
        <dbReference type="ARBA" id="ARBA00022801"/>
    </source>
</evidence>
<dbReference type="UniPathway" id="UPA00667"/>
<keyword evidence="6 10" id="KW-0378">Hydrolase</keyword>
<dbReference type="Pfam" id="PF22848">
    <property type="entry name" value="ASD1_dom"/>
    <property type="match status" value="1"/>
</dbReference>
<comment type="catalytic activity">
    <reaction evidence="1">
        <text>Hydrolysis of terminal non-reducing alpha-L-arabinofuranoside residues in alpha-L-arabinosides.</text>
        <dbReference type="EC" id="3.2.1.55"/>
    </reaction>
</comment>
<dbReference type="InterPro" id="IPR017853">
    <property type="entry name" value="GH"/>
</dbReference>
<dbReference type="AlphaFoldDB" id="A0A0C3I2T0"/>
<reference evidence="11" key="2">
    <citation type="submission" date="2015-01" db="EMBL/GenBank/DDBJ databases">
        <title>Evolutionary Origins and Diversification of the Mycorrhizal Mutualists.</title>
        <authorList>
            <consortium name="DOE Joint Genome Institute"/>
            <consortium name="Mycorrhizal Genomics Consortium"/>
            <person name="Kohler A."/>
            <person name="Kuo A."/>
            <person name="Nagy L.G."/>
            <person name="Floudas D."/>
            <person name="Copeland A."/>
            <person name="Barry K.W."/>
            <person name="Cichocki N."/>
            <person name="Veneault-Fourrey C."/>
            <person name="LaButti K."/>
            <person name="Lindquist E.A."/>
            <person name="Lipzen A."/>
            <person name="Lundell T."/>
            <person name="Morin E."/>
            <person name="Murat C."/>
            <person name="Riley R."/>
            <person name="Ohm R."/>
            <person name="Sun H."/>
            <person name="Tunlid A."/>
            <person name="Henrissat B."/>
            <person name="Grigoriev I.V."/>
            <person name="Hibbett D.S."/>
            <person name="Martin F."/>
        </authorList>
    </citation>
    <scope>NUCLEOTIDE SEQUENCE [LARGE SCALE GENOMIC DNA]</scope>
    <source>
        <strain evidence="11">Zn</strain>
    </source>
</reference>
<keyword evidence="11" id="KW-1185">Reference proteome</keyword>
<evidence type="ECO:0000256" key="4">
    <source>
        <dbReference type="ARBA" id="ARBA00012670"/>
    </source>
</evidence>
<keyword evidence="7" id="KW-0325">Glycoprotein</keyword>
<dbReference type="HOGENOM" id="CLU_010060_1_1_1"/>
<dbReference type="InterPro" id="IPR055235">
    <property type="entry name" value="ASD1_cat"/>
</dbReference>
<dbReference type="SMART" id="SM00813">
    <property type="entry name" value="Alpha-L-AF_C"/>
    <property type="match status" value="1"/>
</dbReference>
<dbReference type="SUPFAM" id="SSF51445">
    <property type="entry name" value="(Trans)glycosidases"/>
    <property type="match status" value="1"/>
</dbReference>
<evidence type="ECO:0000256" key="7">
    <source>
        <dbReference type="ARBA" id="ARBA00023180"/>
    </source>
</evidence>
<dbReference type="STRING" id="913774.A0A0C3I2T0"/>
<comment type="pathway">
    <text evidence="2">Glycan metabolism; L-arabinan degradation.</text>
</comment>
<keyword evidence="5 8" id="KW-0732">Signal</keyword>
<evidence type="ECO:0000313" key="10">
    <source>
        <dbReference type="EMBL" id="KIN08707.1"/>
    </source>
</evidence>
<dbReference type="GO" id="GO:0046373">
    <property type="term" value="P:L-arabinose metabolic process"/>
    <property type="evidence" value="ECO:0007669"/>
    <property type="project" value="InterPro"/>
</dbReference>
<accession>A0A0C3I2T0</accession>
<evidence type="ECO:0000256" key="5">
    <source>
        <dbReference type="ARBA" id="ARBA00022729"/>
    </source>
</evidence>
<dbReference type="PANTHER" id="PTHR31776">
    <property type="entry name" value="ALPHA-L-ARABINOFURANOSIDASE 1"/>
    <property type="match status" value="1"/>
</dbReference>
<dbReference type="OrthoDB" id="406864at2759"/>
<evidence type="ECO:0000313" key="11">
    <source>
        <dbReference type="Proteomes" id="UP000054321"/>
    </source>
</evidence>
<sequence length="650" mass="71251">MVSKSTAWASLLALFGTAPIVQALTLNVATGGGNASSPILYGLLFEDVYHSGDGGLYSELIQNRAFQGTTVNQNSDGSAEPPFQTLQYWHTSGSDTLTLDNEAPLLTDALPWHMRVDVAEGATGNTGFWNEGYWGMNITTATRYAANFYLRGNYNGKILCAFWSNTTNSMLGSTTFTVSQTEANGWVPYAQTFTVTTSAPDEKNTFHLDFDGASTAGTSLRFQMISVFQQTYKNSNNGLRIDLAEAVNEIGGKYLRMPGGNNMEGLSAPYLWKWNETIGPIINRPGRPGTWGYVNTDGLGLLEMMQWCLDMGLETILAVWDGLYLDNTILSEADLQPYVDDTLNELEFLLGPSTSTYGALRASLGYPDPFTINYVEIGNEDFLHNGIPTYIDYRFNMFYDAIKNVYPDMNIISSIWVGYFTTPPPVKVIQDLHDYLSVDDMVSKFGGYDHADRNYPVLVGEYAAIYDAEHVNPNQLDNPTLQSATSEAVYFLGLERNADLIVGISHGALIKSLHDEVDNVAMMKHTPNAIVRSMSYYVAKLFATNYGTETVAITGDTAYGPLYWAGTKNDEGTYFIKIVNYDGAASTPVTVVIPGKTNDATLITLTAPDLYSTNTLGDIQSVWTETTVAGSSEGYSFTLQGNYINAVLVA</sequence>
<dbReference type="Proteomes" id="UP000054321">
    <property type="component" value="Unassembled WGS sequence"/>
</dbReference>
<dbReference type="InterPro" id="IPR051563">
    <property type="entry name" value="Glycosyl_Hydrolase_51"/>
</dbReference>
<feature type="domain" description="Alpha-L-arabinofuranosidase C-terminal" evidence="9">
    <location>
        <begin position="460"/>
        <end position="643"/>
    </location>
</feature>
<evidence type="ECO:0000256" key="1">
    <source>
        <dbReference type="ARBA" id="ARBA00001462"/>
    </source>
</evidence>
<evidence type="ECO:0000259" key="9">
    <source>
        <dbReference type="SMART" id="SM00813"/>
    </source>
</evidence>
<evidence type="ECO:0000256" key="3">
    <source>
        <dbReference type="ARBA" id="ARBA00007186"/>
    </source>
</evidence>
<evidence type="ECO:0000256" key="8">
    <source>
        <dbReference type="SAM" id="SignalP"/>
    </source>
</evidence>
<evidence type="ECO:0000256" key="2">
    <source>
        <dbReference type="ARBA" id="ARBA00004834"/>
    </source>
</evidence>
<dbReference type="GO" id="GO:0046556">
    <property type="term" value="F:alpha-L-arabinofuranosidase activity"/>
    <property type="evidence" value="ECO:0007669"/>
    <property type="project" value="UniProtKB-EC"/>
</dbReference>
<feature type="chain" id="PRO_5002175115" description="non-reducing end alpha-L-arabinofuranosidase" evidence="8">
    <location>
        <begin position="24"/>
        <end position="650"/>
    </location>
</feature>
<dbReference type="InterPro" id="IPR010720">
    <property type="entry name" value="Alpha-L-AF_C"/>
</dbReference>
<dbReference type="EMBL" id="KN832870">
    <property type="protein sequence ID" value="KIN08707.1"/>
    <property type="molecule type" value="Genomic_DNA"/>
</dbReference>
<protein>
    <recommendedName>
        <fullName evidence="4">non-reducing end alpha-L-arabinofuranosidase</fullName>
        <ecNumber evidence="4">3.2.1.55</ecNumber>
    </recommendedName>
</protein>
<gene>
    <name evidence="10" type="ORF">OIDMADRAFT_175463</name>
</gene>
<dbReference type="PANTHER" id="PTHR31776:SF0">
    <property type="entry name" value="ALPHA-L-ARABINOFURANOSIDASE 1"/>
    <property type="match status" value="1"/>
</dbReference>
<feature type="signal peptide" evidence="8">
    <location>
        <begin position="1"/>
        <end position="23"/>
    </location>
</feature>
<name>A0A0C3I2T0_OIDMZ</name>
<dbReference type="EC" id="3.2.1.55" evidence="4"/>
<reference evidence="10 11" key="1">
    <citation type="submission" date="2014-04" db="EMBL/GenBank/DDBJ databases">
        <authorList>
            <consortium name="DOE Joint Genome Institute"/>
            <person name="Kuo A."/>
            <person name="Martino E."/>
            <person name="Perotto S."/>
            <person name="Kohler A."/>
            <person name="Nagy L.G."/>
            <person name="Floudas D."/>
            <person name="Copeland A."/>
            <person name="Barry K.W."/>
            <person name="Cichocki N."/>
            <person name="Veneault-Fourrey C."/>
            <person name="LaButti K."/>
            <person name="Lindquist E.A."/>
            <person name="Lipzen A."/>
            <person name="Lundell T."/>
            <person name="Morin E."/>
            <person name="Murat C."/>
            <person name="Sun H."/>
            <person name="Tunlid A."/>
            <person name="Henrissat B."/>
            <person name="Grigoriev I.V."/>
            <person name="Hibbett D.S."/>
            <person name="Martin F."/>
            <person name="Nordberg H.P."/>
            <person name="Cantor M.N."/>
            <person name="Hua S.X."/>
        </authorList>
    </citation>
    <scope>NUCLEOTIDE SEQUENCE [LARGE SCALE GENOMIC DNA]</scope>
    <source>
        <strain evidence="10 11">Zn</strain>
    </source>
</reference>
<dbReference type="Gene3D" id="3.20.20.80">
    <property type="entry name" value="Glycosidases"/>
    <property type="match status" value="1"/>
</dbReference>
<proteinExistence type="inferred from homology"/>
<dbReference type="Pfam" id="PF06964">
    <property type="entry name" value="Alpha-L-AF_C"/>
    <property type="match status" value="1"/>
</dbReference>
<organism evidence="10 11">
    <name type="scientific">Oidiodendron maius (strain Zn)</name>
    <dbReference type="NCBI Taxonomy" id="913774"/>
    <lineage>
        <taxon>Eukaryota</taxon>
        <taxon>Fungi</taxon>
        <taxon>Dikarya</taxon>
        <taxon>Ascomycota</taxon>
        <taxon>Pezizomycotina</taxon>
        <taxon>Leotiomycetes</taxon>
        <taxon>Leotiomycetes incertae sedis</taxon>
        <taxon>Myxotrichaceae</taxon>
        <taxon>Oidiodendron</taxon>
    </lineage>
</organism>